<dbReference type="InterPro" id="IPR017871">
    <property type="entry name" value="ABC_transporter-like_CS"/>
</dbReference>
<evidence type="ECO:0000313" key="6">
    <source>
        <dbReference type="EMBL" id="EHR35454.1"/>
    </source>
</evidence>
<name>H3NM45_9FIRM</name>
<dbReference type="PATRIC" id="fig|883114.3.peg.400"/>
<keyword evidence="3" id="KW-0547">Nucleotide-binding</keyword>
<dbReference type="PANTHER" id="PTHR42734:SF5">
    <property type="entry name" value="IRON TRANSPORT SYSTEM ATP-BINDING PROTEIN HI_0361-RELATED"/>
    <property type="match status" value="1"/>
</dbReference>
<dbReference type="InterPro" id="IPR003439">
    <property type="entry name" value="ABC_transporter-like_ATP-bd"/>
</dbReference>
<evidence type="ECO:0000256" key="4">
    <source>
        <dbReference type="ARBA" id="ARBA00022840"/>
    </source>
</evidence>
<keyword evidence="2" id="KW-0813">Transport</keyword>
<dbReference type="CDD" id="cd03235">
    <property type="entry name" value="ABC_Metallic_Cations"/>
    <property type="match status" value="1"/>
</dbReference>
<accession>H3NM45</accession>
<protein>
    <recommendedName>
        <fullName evidence="5">ABC transporter domain-containing protein</fullName>
    </recommendedName>
</protein>
<dbReference type="HOGENOM" id="CLU_000604_1_11_9"/>
<dbReference type="Proteomes" id="UP000004191">
    <property type="component" value="Unassembled WGS sequence"/>
</dbReference>
<dbReference type="InterPro" id="IPR050153">
    <property type="entry name" value="Metal_Ion_Import_ABC"/>
</dbReference>
<organism evidence="6 7">
    <name type="scientific">Helcococcus kunzii ATCC 51366</name>
    <dbReference type="NCBI Taxonomy" id="883114"/>
    <lineage>
        <taxon>Bacteria</taxon>
        <taxon>Bacillati</taxon>
        <taxon>Bacillota</taxon>
        <taxon>Tissierellia</taxon>
        <taxon>Tissierellales</taxon>
        <taxon>Peptoniphilaceae</taxon>
        <taxon>Helcococcus</taxon>
    </lineage>
</organism>
<proteinExistence type="inferred from homology"/>
<evidence type="ECO:0000256" key="1">
    <source>
        <dbReference type="ARBA" id="ARBA00005417"/>
    </source>
</evidence>
<evidence type="ECO:0000256" key="2">
    <source>
        <dbReference type="ARBA" id="ARBA00022448"/>
    </source>
</evidence>
<dbReference type="PANTHER" id="PTHR42734">
    <property type="entry name" value="METAL TRANSPORT SYSTEM ATP-BINDING PROTEIN TM_0124-RELATED"/>
    <property type="match status" value="1"/>
</dbReference>
<dbReference type="STRING" id="883114.HMPREF9709_00406"/>
<dbReference type="SMART" id="SM00382">
    <property type="entry name" value="AAA"/>
    <property type="match status" value="1"/>
</dbReference>
<dbReference type="GeneID" id="96998413"/>
<dbReference type="OrthoDB" id="9799337at2"/>
<dbReference type="PROSITE" id="PS00211">
    <property type="entry name" value="ABC_TRANSPORTER_1"/>
    <property type="match status" value="1"/>
</dbReference>
<dbReference type="AlphaFoldDB" id="H3NM45"/>
<dbReference type="SUPFAM" id="SSF52540">
    <property type="entry name" value="P-loop containing nucleoside triphosphate hydrolases"/>
    <property type="match status" value="1"/>
</dbReference>
<comment type="caution">
    <text evidence="6">The sequence shown here is derived from an EMBL/GenBank/DDBJ whole genome shotgun (WGS) entry which is preliminary data.</text>
</comment>
<dbReference type="EMBL" id="AGEI01000012">
    <property type="protein sequence ID" value="EHR35454.1"/>
    <property type="molecule type" value="Genomic_DNA"/>
</dbReference>
<sequence length="236" mass="26560">MRQNIIEVKDLNVSYDKDIALENINIEIPSGVRCAIIGPNGSGKSTLLKSILGLKNIDKGEIKVFGENIGSVNSKIAYVPQKSTVNWNFPITVLDVVMMGRYSKKGLCVKNKSLDKEIAISALKEMKMENFVNRHISELSGGQKQRVFIARALAQDADLYLLDEPLTGVDIKTEEIIQNIFIELQKKGKTIVSVHHNLYTIDKYFDYLIVLNKTLKKIGWVEDSNPEEYIQLAFKG</sequence>
<evidence type="ECO:0000313" key="7">
    <source>
        <dbReference type="Proteomes" id="UP000004191"/>
    </source>
</evidence>
<dbReference type="RefSeq" id="WP_005397476.1">
    <property type="nucleotide sequence ID" value="NZ_JH601088.1"/>
</dbReference>
<dbReference type="GO" id="GO:0016887">
    <property type="term" value="F:ATP hydrolysis activity"/>
    <property type="evidence" value="ECO:0007669"/>
    <property type="project" value="InterPro"/>
</dbReference>
<keyword evidence="4" id="KW-0067">ATP-binding</keyword>
<dbReference type="Pfam" id="PF00005">
    <property type="entry name" value="ABC_tran"/>
    <property type="match status" value="1"/>
</dbReference>
<comment type="similarity">
    <text evidence="1">Belongs to the ABC transporter superfamily.</text>
</comment>
<dbReference type="PROSITE" id="PS50893">
    <property type="entry name" value="ABC_TRANSPORTER_2"/>
    <property type="match status" value="1"/>
</dbReference>
<dbReference type="InterPro" id="IPR003593">
    <property type="entry name" value="AAA+_ATPase"/>
</dbReference>
<evidence type="ECO:0000256" key="3">
    <source>
        <dbReference type="ARBA" id="ARBA00022741"/>
    </source>
</evidence>
<dbReference type="Gene3D" id="3.40.50.300">
    <property type="entry name" value="P-loop containing nucleotide triphosphate hydrolases"/>
    <property type="match status" value="1"/>
</dbReference>
<dbReference type="FunFam" id="3.40.50.300:FF:000134">
    <property type="entry name" value="Iron-enterobactin ABC transporter ATP-binding protein"/>
    <property type="match status" value="1"/>
</dbReference>
<keyword evidence="7" id="KW-1185">Reference proteome</keyword>
<dbReference type="GO" id="GO:0005524">
    <property type="term" value="F:ATP binding"/>
    <property type="evidence" value="ECO:0007669"/>
    <property type="project" value="UniProtKB-KW"/>
</dbReference>
<dbReference type="InterPro" id="IPR027417">
    <property type="entry name" value="P-loop_NTPase"/>
</dbReference>
<evidence type="ECO:0000259" key="5">
    <source>
        <dbReference type="PROSITE" id="PS50893"/>
    </source>
</evidence>
<gene>
    <name evidence="6" type="ORF">HMPREF9709_00406</name>
</gene>
<dbReference type="eggNOG" id="COG1121">
    <property type="taxonomic scope" value="Bacteria"/>
</dbReference>
<feature type="domain" description="ABC transporter" evidence="5">
    <location>
        <begin position="6"/>
        <end position="235"/>
    </location>
</feature>
<reference evidence="6 7" key="1">
    <citation type="submission" date="2012-01" db="EMBL/GenBank/DDBJ databases">
        <title>The Genome Sequence of Helcococcus kunzii ATCC 51366.</title>
        <authorList>
            <consortium name="The Broad Institute Genome Sequencing Platform"/>
            <person name="Earl A."/>
            <person name="Ward D."/>
            <person name="Feldgarden M."/>
            <person name="Gevers D."/>
            <person name="Huys G."/>
            <person name="Young S.K."/>
            <person name="Zeng Q."/>
            <person name="Gargeya S."/>
            <person name="Fitzgerald M."/>
            <person name="Haas B."/>
            <person name="Abouelleil A."/>
            <person name="Alvarado L."/>
            <person name="Arachchi H.M."/>
            <person name="Berlin A."/>
            <person name="Chapman S.B."/>
            <person name="Gearin G."/>
            <person name="Goldberg J."/>
            <person name="Griggs A."/>
            <person name="Gujja S."/>
            <person name="Hansen M."/>
            <person name="Heiman D."/>
            <person name="Howarth C."/>
            <person name="Larimer J."/>
            <person name="Lui A."/>
            <person name="MacDonald P.J.P."/>
            <person name="McCowen C."/>
            <person name="Montmayeur A."/>
            <person name="Murphy C."/>
            <person name="Neiman D."/>
            <person name="Pearson M."/>
            <person name="Priest M."/>
            <person name="Roberts A."/>
            <person name="Saif S."/>
            <person name="Shea T."/>
            <person name="Sisk P."/>
            <person name="Stolte C."/>
            <person name="Sykes S."/>
            <person name="Wortman J."/>
            <person name="Nusbaum C."/>
            <person name="Birren B."/>
        </authorList>
    </citation>
    <scope>NUCLEOTIDE SEQUENCE [LARGE SCALE GENOMIC DNA]</scope>
    <source>
        <strain evidence="6 7">ATCC 51366</strain>
    </source>
</reference>